<feature type="transmembrane region" description="Helical" evidence="5">
    <location>
        <begin position="289"/>
        <end position="307"/>
    </location>
</feature>
<keyword evidence="8" id="KW-1185">Reference proteome</keyword>
<dbReference type="Pfam" id="PF00916">
    <property type="entry name" value="Sulfate_transp"/>
    <property type="match status" value="1"/>
</dbReference>
<dbReference type="PROSITE" id="PS50801">
    <property type="entry name" value="STAS"/>
    <property type="match status" value="1"/>
</dbReference>
<dbReference type="CDD" id="cd07042">
    <property type="entry name" value="STAS_SulP_like_sulfate_transporter"/>
    <property type="match status" value="1"/>
</dbReference>
<evidence type="ECO:0000256" key="2">
    <source>
        <dbReference type="ARBA" id="ARBA00022692"/>
    </source>
</evidence>
<dbReference type="InterPro" id="IPR011547">
    <property type="entry name" value="SLC26A/SulP_dom"/>
</dbReference>
<dbReference type="KEGG" id="sdr:SCD_n03053"/>
<dbReference type="InterPro" id="IPR036513">
    <property type="entry name" value="STAS_dom_sf"/>
</dbReference>
<dbReference type="RefSeq" id="WP_009207771.1">
    <property type="nucleotide sequence ID" value="NC_022358.1"/>
</dbReference>
<dbReference type="InterPro" id="IPR002645">
    <property type="entry name" value="STAS_dom"/>
</dbReference>
<feature type="transmembrane region" description="Helical" evidence="5">
    <location>
        <begin position="327"/>
        <end position="357"/>
    </location>
</feature>
<dbReference type="AlphaFoldDB" id="S6B953"/>
<name>S6B953_SULDS</name>
<accession>S6B953</accession>
<sequence>MIALHEAYRAGLLHRKYWASNLVSGLIVGVVALPLAMAFAIASGVKPEQGLYTAIIAGLLVSVFGGTRLQIAGPTGAFIVILATIAAKHGVDGLQIATLMAGVMLLLMGFAKMGVVIKFIPAPVIVGFTAGIGVIIWVGQWKDFFGLPKIAGEHFHEKFLHLIEVLPQLQLATTALAVLSLLLITLSPRIRGLKHIPGPLLAMVVATALQSIFKFDGVETIGSAFGGIPQTLPAFALPSVTLARVIELIGPAFTIAMLGAIESLLSAVVADGMAGTRHDSNQELIGQGIANIAAPLFGGFAATGAIARTATNIRNGGTSPLAGIIHAITLVLIILILAPLAASIPLAALAAILFVVAYNMSEMKHFAHMVRRAPQADVAILLITFGLTVFTDLVVAVNIGVILATLQFLRRMASSVEVQQVAEKELEMELTYQGLTTLPPGVLVYAIDGPFFFGAVENFEQTLAQTHTDPRILVIRLRRVPFMDITGLQTLEEAILNLEARGIRIILCEANERVREKLDKTGILAAIEPEDYFNDFATAIVRCNLLVGTNPKIAQEKQAVLSEYAEGMLKTSEIYLRGRPQ</sequence>
<dbReference type="Gene3D" id="3.30.750.24">
    <property type="entry name" value="STAS domain"/>
    <property type="match status" value="1"/>
</dbReference>
<keyword evidence="2 5" id="KW-0812">Transmembrane</keyword>
<dbReference type="HOGENOM" id="CLU_003182_13_1_4"/>
<feature type="domain" description="STAS" evidence="6">
    <location>
        <begin position="440"/>
        <end position="543"/>
    </location>
</feature>
<dbReference type="GO" id="GO:0016020">
    <property type="term" value="C:membrane"/>
    <property type="evidence" value="ECO:0007669"/>
    <property type="project" value="UniProtKB-SubCell"/>
</dbReference>
<evidence type="ECO:0000256" key="1">
    <source>
        <dbReference type="ARBA" id="ARBA00004141"/>
    </source>
</evidence>
<feature type="transmembrane region" description="Helical" evidence="5">
    <location>
        <begin position="22"/>
        <end position="43"/>
    </location>
</feature>
<dbReference type="Proteomes" id="UP000015559">
    <property type="component" value="Plasmid pSCD"/>
</dbReference>
<feature type="transmembrane region" description="Helical" evidence="5">
    <location>
        <begin position="119"/>
        <end position="139"/>
    </location>
</feature>
<dbReference type="PANTHER" id="PTHR11814">
    <property type="entry name" value="SULFATE TRANSPORTER"/>
    <property type="match status" value="1"/>
</dbReference>
<dbReference type="GO" id="GO:0055085">
    <property type="term" value="P:transmembrane transport"/>
    <property type="evidence" value="ECO:0007669"/>
    <property type="project" value="InterPro"/>
</dbReference>
<proteinExistence type="predicted"/>
<dbReference type="OrthoDB" id="9769739at2"/>
<keyword evidence="4 5" id="KW-0472">Membrane</keyword>
<organism evidence="7 8">
    <name type="scientific">Sulfuricella denitrificans (strain DSM 22764 / NBRC 105220 / skB26)</name>
    <dbReference type="NCBI Taxonomy" id="1163617"/>
    <lineage>
        <taxon>Bacteria</taxon>
        <taxon>Pseudomonadati</taxon>
        <taxon>Pseudomonadota</taxon>
        <taxon>Betaproteobacteria</taxon>
        <taxon>Nitrosomonadales</taxon>
        <taxon>Sulfuricellaceae</taxon>
        <taxon>Sulfuricella</taxon>
    </lineage>
</organism>
<feature type="transmembrane region" description="Helical" evidence="5">
    <location>
        <begin position="50"/>
        <end position="71"/>
    </location>
</feature>
<keyword evidence="7" id="KW-0614">Plasmid</keyword>
<protein>
    <submittedName>
        <fullName evidence="7">Sulfate permease-like transporter, MFS superfamily</fullName>
    </submittedName>
</protein>
<dbReference type="EMBL" id="AP013067">
    <property type="protein sequence ID" value="BAN36852.1"/>
    <property type="molecule type" value="Genomic_DNA"/>
</dbReference>
<dbReference type="SUPFAM" id="SSF52091">
    <property type="entry name" value="SpoIIaa-like"/>
    <property type="match status" value="1"/>
</dbReference>
<evidence type="ECO:0000256" key="5">
    <source>
        <dbReference type="SAM" id="Phobius"/>
    </source>
</evidence>
<gene>
    <name evidence="7" type="ORF">SCD_n03053</name>
</gene>
<feature type="transmembrane region" description="Helical" evidence="5">
    <location>
        <begin position="378"/>
        <end position="406"/>
    </location>
</feature>
<keyword evidence="3 5" id="KW-1133">Transmembrane helix</keyword>
<comment type="subcellular location">
    <subcellularLocation>
        <location evidence="1">Membrane</location>
        <topology evidence="1">Multi-pass membrane protein</topology>
    </subcellularLocation>
</comment>
<reference evidence="7 8" key="1">
    <citation type="journal article" date="2012" name="Appl. Environ. Microbiol.">
        <title>Draft genome sequence of a psychrotolerant sulfur-oxidizing bacterium, Sulfuricella denitrificans skB26, and proteomic insights into cold adaptation.</title>
        <authorList>
            <person name="Watanabe T."/>
            <person name="Kojima H."/>
            <person name="Fukui M."/>
        </authorList>
    </citation>
    <scope>NUCLEOTIDE SEQUENCE [LARGE SCALE GENOMIC DNA]</scope>
    <source>
        <strain evidence="8">skB26</strain>
        <plasmid evidence="7 8">pSCD</plasmid>
    </source>
</reference>
<dbReference type="InterPro" id="IPR001902">
    <property type="entry name" value="SLC26A/SulP_fam"/>
</dbReference>
<evidence type="ECO:0000313" key="8">
    <source>
        <dbReference type="Proteomes" id="UP000015559"/>
    </source>
</evidence>
<dbReference type="Pfam" id="PF01740">
    <property type="entry name" value="STAS"/>
    <property type="match status" value="1"/>
</dbReference>
<feature type="transmembrane region" description="Helical" evidence="5">
    <location>
        <begin position="77"/>
        <end position="107"/>
    </location>
</feature>
<evidence type="ECO:0000256" key="4">
    <source>
        <dbReference type="ARBA" id="ARBA00023136"/>
    </source>
</evidence>
<evidence type="ECO:0000256" key="3">
    <source>
        <dbReference type="ARBA" id="ARBA00022989"/>
    </source>
</evidence>
<evidence type="ECO:0000313" key="7">
    <source>
        <dbReference type="EMBL" id="BAN36852.1"/>
    </source>
</evidence>
<feature type="transmembrane region" description="Helical" evidence="5">
    <location>
        <begin position="248"/>
        <end position="269"/>
    </location>
</feature>
<evidence type="ECO:0000259" key="6">
    <source>
        <dbReference type="PROSITE" id="PS50801"/>
    </source>
</evidence>
<geneLocation type="plasmid" evidence="7 8">
    <name>pSCD</name>
</geneLocation>
<feature type="transmembrane region" description="Helical" evidence="5">
    <location>
        <begin position="159"/>
        <end position="184"/>
    </location>
</feature>